<organism evidence="1 2">
    <name type="scientific">Macrostomum lignano</name>
    <dbReference type="NCBI Taxonomy" id="282301"/>
    <lineage>
        <taxon>Eukaryota</taxon>
        <taxon>Metazoa</taxon>
        <taxon>Spiralia</taxon>
        <taxon>Lophotrochozoa</taxon>
        <taxon>Platyhelminthes</taxon>
        <taxon>Rhabditophora</taxon>
        <taxon>Macrostomorpha</taxon>
        <taxon>Macrostomida</taxon>
        <taxon>Macrostomidae</taxon>
        <taxon>Macrostomum</taxon>
    </lineage>
</organism>
<name>A0A1I8FNH7_9PLAT</name>
<proteinExistence type="predicted"/>
<reference evidence="2" key="1">
    <citation type="submission" date="2016-11" db="UniProtKB">
        <authorList>
            <consortium name="WormBaseParasite"/>
        </authorList>
    </citation>
    <scope>IDENTIFICATION</scope>
</reference>
<dbReference type="Proteomes" id="UP000095280">
    <property type="component" value="Unplaced"/>
</dbReference>
<protein>
    <submittedName>
        <fullName evidence="2">ATP-dependent DNA helicase</fullName>
    </submittedName>
</protein>
<sequence>MSLRNINFLSDSIRDRICSGTAAYAIVNGSFRCPVWQPVGQLAEPCDRPQPAMLHLFAKRDYISDEIRKRTGFETNNVAALIGLLRRIKSDKGIAPNGVTLSMSIKYRRLLLGGHGLGVPIRSHLVWNFISSRVSLSYLNFPVDCNVGGATKILSGGSGHDPL</sequence>
<dbReference type="AlphaFoldDB" id="A0A1I8FNH7"/>
<dbReference type="WBParaSite" id="maker-unitig_40127-snap-gene-0.1-mRNA-1">
    <property type="protein sequence ID" value="maker-unitig_40127-snap-gene-0.1-mRNA-1"/>
    <property type="gene ID" value="maker-unitig_40127-snap-gene-0.1"/>
</dbReference>
<keyword evidence="1" id="KW-1185">Reference proteome</keyword>
<accession>A0A1I8FNH7</accession>
<evidence type="ECO:0000313" key="1">
    <source>
        <dbReference type="Proteomes" id="UP000095280"/>
    </source>
</evidence>
<evidence type="ECO:0000313" key="2">
    <source>
        <dbReference type="WBParaSite" id="maker-unitig_40127-snap-gene-0.1-mRNA-1"/>
    </source>
</evidence>